<dbReference type="Gene3D" id="3.40.140.10">
    <property type="entry name" value="Cytidine Deaminase, domain 2"/>
    <property type="match status" value="1"/>
</dbReference>
<keyword evidence="4 6" id="KW-0862">Zinc</keyword>
<gene>
    <name evidence="8" type="ORF">F4V73_17810</name>
</gene>
<comment type="cofactor">
    <cofactor evidence="6">
        <name>Zn(2+)</name>
        <dbReference type="ChEBI" id="CHEBI:29105"/>
    </cofactor>
</comment>
<feature type="domain" description="CMP/dCMP-type deaminase" evidence="7">
    <location>
        <begin position="3"/>
        <end position="151"/>
    </location>
</feature>
<evidence type="ECO:0000256" key="4">
    <source>
        <dbReference type="ARBA" id="ARBA00022833"/>
    </source>
</evidence>
<evidence type="ECO:0000256" key="3">
    <source>
        <dbReference type="ARBA" id="ARBA00022801"/>
    </source>
</evidence>
<dbReference type="PROSITE" id="PS51747">
    <property type="entry name" value="CYT_DCMP_DEAMINASES_2"/>
    <property type="match status" value="1"/>
</dbReference>
<reference evidence="8 9" key="1">
    <citation type="submission" date="2019-09" db="EMBL/GenBank/DDBJ databases">
        <title>Draft genome sequence of various Type strains from the CCUG.</title>
        <authorList>
            <person name="Pineiro-Iglesias B."/>
            <person name="Tunovic T."/>
            <person name="Unosson C."/>
            <person name="Inganas E."/>
            <person name="Ohlen M."/>
            <person name="Cardew S."/>
            <person name="Jensie-Markopoulos S."/>
            <person name="Salva-Serra F."/>
            <person name="Jaen-Luchoro D."/>
            <person name="Karlsson R."/>
            <person name="Svensson-Stadler L."/>
            <person name="Chun J."/>
            <person name="Moore E."/>
        </authorList>
    </citation>
    <scope>NUCLEOTIDE SEQUENCE [LARGE SCALE GENOMIC DNA]</scope>
    <source>
        <strain evidence="8 9">CCUG 53682T</strain>
    </source>
</reference>
<evidence type="ECO:0000256" key="1">
    <source>
        <dbReference type="ARBA" id="ARBA00006576"/>
    </source>
</evidence>
<dbReference type="RefSeq" id="WP_067370583.1">
    <property type="nucleotide sequence ID" value="NZ_BAAAFS010000007.1"/>
</dbReference>
<evidence type="ECO:0000256" key="6">
    <source>
        <dbReference type="PIRSR" id="PIRSR006019-2"/>
    </source>
</evidence>
<dbReference type="PANTHER" id="PTHR11086">
    <property type="entry name" value="DEOXYCYTIDYLATE DEAMINASE-RELATED"/>
    <property type="match status" value="1"/>
</dbReference>
<feature type="binding site" evidence="6">
    <location>
        <position position="106"/>
    </location>
    <ligand>
        <name>Zn(2+)</name>
        <dbReference type="ChEBI" id="CHEBI:29105"/>
        <note>catalytic</note>
    </ligand>
</feature>
<dbReference type="GO" id="GO:0008270">
    <property type="term" value="F:zinc ion binding"/>
    <property type="evidence" value="ECO:0007669"/>
    <property type="project" value="InterPro"/>
</dbReference>
<evidence type="ECO:0000313" key="9">
    <source>
        <dbReference type="Proteomes" id="UP000322181"/>
    </source>
</evidence>
<dbReference type="Proteomes" id="UP000322181">
    <property type="component" value="Unassembled WGS sequence"/>
</dbReference>
<feature type="binding site" evidence="6">
    <location>
        <position position="109"/>
    </location>
    <ligand>
        <name>Zn(2+)</name>
        <dbReference type="ChEBI" id="CHEBI:29105"/>
        <note>catalytic</note>
    </ligand>
</feature>
<feature type="binding site" evidence="6">
    <location>
        <position position="81"/>
    </location>
    <ligand>
        <name>Zn(2+)</name>
        <dbReference type="ChEBI" id="CHEBI:29105"/>
        <note>catalytic</note>
    </ligand>
</feature>
<organism evidence="8 9">
    <name type="scientific">Morganella psychrotolerans</name>
    <dbReference type="NCBI Taxonomy" id="368603"/>
    <lineage>
        <taxon>Bacteria</taxon>
        <taxon>Pseudomonadati</taxon>
        <taxon>Pseudomonadota</taxon>
        <taxon>Gammaproteobacteria</taxon>
        <taxon>Enterobacterales</taxon>
        <taxon>Morganellaceae</taxon>
        <taxon>Morganella</taxon>
    </lineage>
</organism>
<dbReference type="InterPro" id="IPR002125">
    <property type="entry name" value="CMP_dCMP_dom"/>
</dbReference>
<dbReference type="InterPro" id="IPR015517">
    <property type="entry name" value="dCMP_deaminase-rel"/>
</dbReference>
<dbReference type="InterPro" id="IPR016473">
    <property type="entry name" value="dCMP_deaminase"/>
</dbReference>
<dbReference type="EMBL" id="VXKB01000008">
    <property type="protein sequence ID" value="KAA8712974.1"/>
    <property type="molecule type" value="Genomic_DNA"/>
</dbReference>
<dbReference type="GO" id="GO:0005737">
    <property type="term" value="C:cytoplasm"/>
    <property type="evidence" value="ECO:0007669"/>
    <property type="project" value="TreeGrafter"/>
</dbReference>
<name>A0A5M9QW96_9GAMM</name>
<evidence type="ECO:0000259" key="7">
    <source>
        <dbReference type="PROSITE" id="PS51747"/>
    </source>
</evidence>
<dbReference type="PANTHER" id="PTHR11086:SF18">
    <property type="entry name" value="DEOXYCYTIDYLATE DEAMINASE"/>
    <property type="match status" value="1"/>
</dbReference>
<feature type="active site" description="Proton donor" evidence="5">
    <location>
        <position position="83"/>
    </location>
</feature>
<evidence type="ECO:0000256" key="2">
    <source>
        <dbReference type="ARBA" id="ARBA00022723"/>
    </source>
</evidence>
<evidence type="ECO:0000256" key="5">
    <source>
        <dbReference type="PIRSR" id="PIRSR006019-1"/>
    </source>
</evidence>
<dbReference type="GO" id="GO:0004132">
    <property type="term" value="F:dCMP deaminase activity"/>
    <property type="evidence" value="ECO:0007669"/>
    <property type="project" value="InterPro"/>
</dbReference>
<dbReference type="GO" id="GO:0006220">
    <property type="term" value="P:pyrimidine nucleotide metabolic process"/>
    <property type="evidence" value="ECO:0007669"/>
    <property type="project" value="InterPro"/>
</dbReference>
<dbReference type="InterPro" id="IPR016193">
    <property type="entry name" value="Cytidine_deaminase-like"/>
</dbReference>
<dbReference type="InterPro" id="IPR016192">
    <property type="entry name" value="APOBEC/CMP_deaminase_Zn-bd"/>
</dbReference>
<sequence length="151" mass="16199">MKFKPETLMDMAVLVSRESKCVKYQVGCVIEKDGRIIATGCNGTPAGALNCCDVSASKGWDMSKSADRLKHREWSDVNEIHAEMNAVMTASESVKGANVYVTVEPCNQCAKNLVQAGVKSVTFIQSKSGSGVFMSKHGVSVYGIKTCLLIG</sequence>
<keyword evidence="2 6" id="KW-0479">Metal-binding</keyword>
<keyword evidence="3" id="KW-0378">Hydrolase</keyword>
<dbReference type="SUPFAM" id="SSF53927">
    <property type="entry name" value="Cytidine deaminase-like"/>
    <property type="match status" value="1"/>
</dbReference>
<proteinExistence type="inferred from homology"/>
<evidence type="ECO:0000313" key="8">
    <source>
        <dbReference type="EMBL" id="KAA8712974.1"/>
    </source>
</evidence>
<comment type="caution">
    <text evidence="8">The sequence shown here is derived from an EMBL/GenBank/DDBJ whole genome shotgun (WGS) entry which is preliminary data.</text>
</comment>
<accession>A0A5M9QW96</accession>
<dbReference type="PIRSF" id="PIRSF006019">
    <property type="entry name" value="dCMP_deaminase"/>
    <property type="match status" value="1"/>
</dbReference>
<dbReference type="AlphaFoldDB" id="A0A5M9QW96"/>
<dbReference type="Pfam" id="PF00383">
    <property type="entry name" value="dCMP_cyt_deam_1"/>
    <property type="match status" value="1"/>
</dbReference>
<dbReference type="PROSITE" id="PS00903">
    <property type="entry name" value="CYT_DCMP_DEAMINASES_1"/>
    <property type="match status" value="1"/>
</dbReference>
<comment type="similarity">
    <text evidence="1">Belongs to the cytidine and deoxycytidylate deaminase family.</text>
</comment>
<protein>
    <submittedName>
        <fullName evidence="8">Deoxycytidylate deaminase</fullName>
    </submittedName>
</protein>
<dbReference type="OrthoDB" id="9800865at2"/>